<dbReference type="EMBL" id="CAKOGP040000224">
    <property type="protein sequence ID" value="CAJ1932543.1"/>
    <property type="molecule type" value="Genomic_DNA"/>
</dbReference>
<feature type="binding site" evidence="5">
    <location>
        <position position="150"/>
    </location>
    <ligand>
        <name>FAD</name>
        <dbReference type="ChEBI" id="CHEBI:57692"/>
    </ligand>
</feature>
<evidence type="ECO:0000256" key="5">
    <source>
        <dbReference type="PIRSR" id="PIRSR601834-1"/>
    </source>
</evidence>
<dbReference type="InterPro" id="IPR039261">
    <property type="entry name" value="FNR_nucleotide-bd"/>
</dbReference>
<organism evidence="6 7">
    <name type="scientific">Cylindrotheca closterium</name>
    <dbReference type="NCBI Taxonomy" id="2856"/>
    <lineage>
        <taxon>Eukaryota</taxon>
        <taxon>Sar</taxon>
        <taxon>Stramenopiles</taxon>
        <taxon>Ochrophyta</taxon>
        <taxon>Bacillariophyta</taxon>
        <taxon>Bacillariophyceae</taxon>
        <taxon>Bacillariophycidae</taxon>
        <taxon>Bacillariales</taxon>
        <taxon>Bacillariaceae</taxon>
        <taxon>Cylindrotheca</taxon>
    </lineage>
</organism>
<evidence type="ECO:0000256" key="2">
    <source>
        <dbReference type="ARBA" id="ARBA00022630"/>
    </source>
</evidence>
<dbReference type="InterPro" id="IPR001834">
    <property type="entry name" value="CBR-like"/>
</dbReference>
<dbReference type="GO" id="GO:0016491">
    <property type="term" value="F:oxidoreductase activity"/>
    <property type="evidence" value="ECO:0007669"/>
    <property type="project" value="UniProtKB-KW"/>
</dbReference>
<keyword evidence="7" id="KW-1185">Reference proteome</keyword>
<protein>
    <submittedName>
        <fullName evidence="6">Uncharacterized protein</fullName>
    </submittedName>
</protein>
<dbReference type="AlphaFoldDB" id="A0AAD2FD11"/>
<keyword evidence="3 5" id="KW-0274">FAD</keyword>
<dbReference type="Proteomes" id="UP001295423">
    <property type="component" value="Unassembled WGS sequence"/>
</dbReference>
<evidence type="ECO:0000256" key="4">
    <source>
        <dbReference type="ARBA" id="ARBA00023002"/>
    </source>
</evidence>
<dbReference type="PANTHER" id="PTHR19370:SF184">
    <property type="entry name" value="NADH-CYTOCHROME B5 REDUCTASE-LIKE"/>
    <property type="match status" value="1"/>
</dbReference>
<dbReference type="Gene3D" id="3.40.50.80">
    <property type="entry name" value="Nucleotide-binding domain of ferredoxin-NADP reductase (FNR) module"/>
    <property type="match status" value="1"/>
</dbReference>
<evidence type="ECO:0000256" key="3">
    <source>
        <dbReference type="ARBA" id="ARBA00022827"/>
    </source>
</evidence>
<dbReference type="SUPFAM" id="SSF52343">
    <property type="entry name" value="Ferredoxin reductase-like, C-terminal NADP-linked domain"/>
    <property type="match status" value="1"/>
</dbReference>
<dbReference type="PANTHER" id="PTHR19370">
    <property type="entry name" value="NADH-CYTOCHROME B5 REDUCTASE"/>
    <property type="match status" value="1"/>
</dbReference>
<accession>A0AAD2FD11</accession>
<evidence type="ECO:0000256" key="1">
    <source>
        <dbReference type="ARBA" id="ARBA00001974"/>
    </source>
</evidence>
<comment type="cofactor">
    <cofactor evidence="1 5">
        <name>FAD</name>
        <dbReference type="ChEBI" id="CHEBI:57692"/>
    </cofactor>
</comment>
<proteinExistence type="predicted"/>
<keyword evidence="2 5" id="KW-0285">Flavoprotein</keyword>
<gene>
    <name evidence="6" type="ORF">CYCCA115_LOCUS2889</name>
</gene>
<reference evidence="6" key="1">
    <citation type="submission" date="2023-08" db="EMBL/GenBank/DDBJ databases">
        <authorList>
            <person name="Audoor S."/>
            <person name="Bilcke G."/>
        </authorList>
    </citation>
    <scope>NUCLEOTIDE SEQUENCE</scope>
</reference>
<name>A0AAD2FD11_9STRA</name>
<sequence>MRSLVIASIVEDANKESVYLPTAVHSENNIAKQPSGTSLDVEHDVDFLRQKVTARIFRRARIIYASFVTPSHEVTADNKPVVMLYLAAPKRPNIDSQDVIIPSSAYRFRITNPWGTTFEAYYTPVRLQKSNAMRKDGLDVNDDEEVLEFLISLRAGGQLQKSCMSWTIGKTLPIFGPTVNLKVLQQLGTTPRSKSLILFAAGTGIAPMLQLIDFYSPKRMKDSPSIFLIWILKSPMHNYNEWIGLGEHVKVFKRKFRWVVLYSSKKPVVDVAALKGTTGTTESRRPRDKQPFYKRFQTRKLGDMQGKDPLDFSHRLSAEGALDELSLRGDPSDDEKNDMDEAPAVNDVFWRVHGNKCMSMKLNQELVSSLVSASEVELSQERANFRGSEDSNKNGTKVHTGSNMVAYVCGSPGFDSCIRDWLMTGGFPKDQIVDFYSSPTVHV</sequence>
<comment type="caution">
    <text evidence="6">The sequence shown here is derived from an EMBL/GenBank/DDBJ whole genome shotgun (WGS) entry which is preliminary data.</text>
</comment>
<evidence type="ECO:0000313" key="6">
    <source>
        <dbReference type="EMBL" id="CAJ1932543.1"/>
    </source>
</evidence>
<keyword evidence="4" id="KW-0560">Oxidoreductase</keyword>
<evidence type="ECO:0000313" key="7">
    <source>
        <dbReference type="Proteomes" id="UP001295423"/>
    </source>
</evidence>